<sequence length="105" mass="12089">MKKLYRKGTVHPSPPTVSDNKLSFLPATILTLTVALSPEDKEVLAYLISCSSSSINGNSRRKTKSFVDGEHLPLFHCNCFRCYMSYWVRWNTSPNHQLIHRINHR</sequence>
<dbReference type="Gramene" id="rna27925">
    <property type="protein sequence ID" value="RHN65032.1"/>
    <property type="gene ID" value="gene27925"/>
</dbReference>
<gene>
    <name evidence="1" type="ORF">MtrunA17_Chr4g0075561</name>
</gene>
<dbReference type="Proteomes" id="UP000265566">
    <property type="component" value="Chromosome 4"/>
</dbReference>
<accession>A0A396IHH0</accession>
<comment type="caution">
    <text evidence="1">The sequence shown here is derived from an EMBL/GenBank/DDBJ whole genome shotgun (WGS) entry which is preliminary data.</text>
</comment>
<dbReference type="PANTHER" id="PTHR31903:SF6">
    <property type="entry name" value="F12F1.11-RELATED"/>
    <property type="match status" value="1"/>
</dbReference>
<name>A0A396IHH0_MEDTR</name>
<dbReference type="AlphaFoldDB" id="A0A396IHH0"/>
<dbReference type="PANTHER" id="PTHR31903">
    <property type="entry name" value="F12F1.11-RELATED"/>
    <property type="match status" value="1"/>
</dbReference>
<protein>
    <submittedName>
        <fullName evidence="1">Uncharacterized protein</fullName>
    </submittedName>
</protein>
<proteinExistence type="predicted"/>
<reference evidence="1" key="1">
    <citation type="journal article" date="2018" name="Nat. Plants">
        <title>Whole-genome landscape of Medicago truncatula symbiotic genes.</title>
        <authorList>
            <person name="Pecrix Y."/>
            <person name="Gamas P."/>
            <person name="Carrere S."/>
        </authorList>
    </citation>
    <scope>NUCLEOTIDE SEQUENCE</scope>
    <source>
        <tissue evidence="1">Leaves</tissue>
    </source>
</reference>
<dbReference type="EMBL" id="PSQE01000004">
    <property type="protein sequence ID" value="RHN65032.1"/>
    <property type="molecule type" value="Genomic_DNA"/>
</dbReference>
<organism evidence="1">
    <name type="scientific">Medicago truncatula</name>
    <name type="common">Barrel medic</name>
    <name type="synonym">Medicago tribuloides</name>
    <dbReference type="NCBI Taxonomy" id="3880"/>
    <lineage>
        <taxon>Eukaryota</taxon>
        <taxon>Viridiplantae</taxon>
        <taxon>Streptophyta</taxon>
        <taxon>Embryophyta</taxon>
        <taxon>Tracheophyta</taxon>
        <taxon>Spermatophyta</taxon>
        <taxon>Magnoliopsida</taxon>
        <taxon>eudicotyledons</taxon>
        <taxon>Gunneridae</taxon>
        <taxon>Pentapetalae</taxon>
        <taxon>rosids</taxon>
        <taxon>fabids</taxon>
        <taxon>Fabales</taxon>
        <taxon>Fabaceae</taxon>
        <taxon>Papilionoideae</taxon>
        <taxon>50 kb inversion clade</taxon>
        <taxon>NPAAA clade</taxon>
        <taxon>Hologalegina</taxon>
        <taxon>IRL clade</taxon>
        <taxon>Trifolieae</taxon>
        <taxon>Medicago</taxon>
    </lineage>
</organism>
<evidence type="ECO:0000313" key="1">
    <source>
        <dbReference type="EMBL" id="RHN65032.1"/>
    </source>
</evidence>